<comment type="similarity">
    <text evidence="4">Belongs to the NRP synthetase family.</text>
</comment>
<dbReference type="Gene3D" id="1.10.1200.10">
    <property type="entry name" value="ACP-like"/>
    <property type="match status" value="2"/>
</dbReference>
<protein>
    <submittedName>
        <fullName evidence="7">Nonribosomal siderophore peptide synthase Sid2</fullName>
    </submittedName>
</protein>
<evidence type="ECO:0000256" key="2">
    <source>
        <dbReference type="ARBA" id="ARBA00022553"/>
    </source>
</evidence>
<dbReference type="InterPro" id="IPR006162">
    <property type="entry name" value="Ppantetheine_attach_site"/>
</dbReference>
<evidence type="ECO:0000313" key="7">
    <source>
        <dbReference type="EMBL" id="KAK4459840.1"/>
    </source>
</evidence>
<proteinExistence type="inferred from homology"/>
<dbReference type="InterPro" id="IPR042099">
    <property type="entry name" value="ANL_N_sf"/>
</dbReference>
<dbReference type="PROSITE" id="PS00455">
    <property type="entry name" value="AMP_BINDING"/>
    <property type="match status" value="1"/>
</dbReference>
<feature type="domain" description="Carrier" evidence="6">
    <location>
        <begin position="1631"/>
        <end position="1707"/>
    </location>
</feature>
<dbReference type="InterPro" id="IPR056896">
    <property type="entry name" value="SIDD_N"/>
</dbReference>
<feature type="compositionally biased region" description="Polar residues" evidence="5">
    <location>
        <begin position="808"/>
        <end position="820"/>
    </location>
</feature>
<dbReference type="CDD" id="cd19545">
    <property type="entry name" value="FUM14_C_NRPS-like"/>
    <property type="match status" value="1"/>
</dbReference>
<dbReference type="InterPro" id="IPR020845">
    <property type="entry name" value="AMP-binding_CS"/>
</dbReference>
<dbReference type="InterPro" id="IPR010071">
    <property type="entry name" value="AA_adenyl_dom"/>
</dbReference>
<dbReference type="GO" id="GO:0031177">
    <property type="term" value="F:phosphopantetheine binding"/>
    <property type="evidence" value="ECO:0007669"/>
    <property type="project" value="InterPro"/>
</dbReference>
<evidence type="ECO:0000256" key="4">
    <source>
        <dbReference type="ARBA" id="ARBA00029454"/>
    </source>
</evidence>
<dbReference type="Pfam" id="PF00501">
    <property type="entry name" value="AMP-binding"/>
    <property type="match status" value="1"/>
</dbReference>
<keyword evidence="1" id="KW-0596">Phosphopantetheine</keyword>
<evidence type="ECO:0000256" key="1">
    <source>
        <dbReference type="ARBA" id="ARBA00022450"/>
    </source>
</evidence>
<dbReference type="Pfam" id="PF00550">
    <property type="entry name" value="PP-binding"/>
    <property type="match status" value="2"/>
</dbReference>
<dbReference type="FunFam" id="3.30.559.30:FF:000003">
    <property type="entry name" value="Nonribosomal peptide synthase SidD"/>
    <property type="match status" value="1"/>
</dbReference>
<keyword evidence="3" id="KW-0436">Ligase</keyword>
<gene>
    <name evidence="7" type="ORF">QBC42DRAFT_289127</name>
</gene>
<name>A0AAV9HIA1_9PEZI</name>
<dbReference type="FunFam" id="3.30.300.30:FF:000015">
    <property type="entry name" value="Nonribosomal peptide synthase SidD"/>
    <property type="match status" value="1"/>
</dbReference>
<dbReference type="PROSITE" id="PS00012">
    <property type="entry name" value="PHOSPHOPANTETHEINE"/>
    <property type="match status" value="1"/>
</dbReference>
<dbReference type="InterPro" id="IPR036736">
    <property type="entry name" value="ACP-like_sf"/>
</dbReference>
<dbReference type="GO" id="GO:0043041">
    <property type="term" value="P:amino acid activation for nonribosomal peptide biosynthetic process"/>
    <property type="evidence" value="ECO:0007669"/>
    <property type="project" value="TreeGrafter"/>
</dbReference>
<comment type="caution">
    <text evidence="7">The sequence shown here is derived from an EMBL/GenBank/DDBJ whole genome shotgun (WGS) entry which is preliminary data.</text>
</comment>
<dbReference type="InterPro" id="IPR000873">
    <property type="entry name" value="AMP-dep_synth/lig_dom"/>
</dbReference>
<dbReference type="InterPro" id="IPR045851">
    <property type="entry name" value="AMP-bd_C_sf"/>
</dbReference>
<feature type="domain" description="Carrier" evidence="6">
    <location>
        <begin position="830"/>
        <end position="904"/>
    </location>
</feature>
<dbReference type="FunFam" id="3.40.50.12780:FF:000014">
    <property type="entry name" value="Nonribosomal peptide synthetase 1"/>
    <property type="match status" value="1"/>
</dbReference>
<dbReference type="CDD" id="cd05918">
    <property type="entry name" value="A_NRPS_SidN3_like"/>
    <property type="match status" value="1"/>
</dbReference>
<dbReference type="InterPro" id="IPR023213">
    <property type="entry name" value="CAT-like_dom_sf"/>
</dbReference>
<dbReference type="SUPFAM" id="SSF56801">
    <property type="entry name" value="Acetyl-CoA synthetase-like"/>
    <property type="match status" value="2"/>
</dbReference>
<dbReference type="GO" id="GO:0044550">
    <property type="term" value="P:secondary metabolite biosynthetic process"/>
    <property type="evidence" value="ECO:0007669"/>
    <property type="project" value="TreeGrafter"/>
</dbReference>
<evidence type="ECO:0000256" key="3">
    <source>
        <dbReference type="ARBA" id="ARBA00022598"/>
    </source>
</evidence>
<dbReference type="PANTHER" id="PTHR45527">
    <property type="entry name" value="NONRIBOSOMAL PEPTIDE SYNTHETASE"/>
    <property type="match status" value="1"/>
</dbReference>
<dbReference type="GO" id="GO:0005737">
    <property type="term" value="C:cytoplasm"/>
    <property type="evidence" value="ECO:0007669"/>
    <property type="project" value="TreeGrafter"/>
</dbReference>
<dbReference type="Proteomes" id="UP001321749">
    <property type="component" value="Unassembled WGS sequence"/>
</dbReference>
<dbReference type="Pfam" id="PF00668">
    <property type="entry name" value="Condensation"/>
    <property type="match status" value="2"/>
</dbReference>
<dbReference type="Gene3D" id="3.30.559.30">
    <property type="entry name" value="Nonribosomal peptide synthetase, condensation domain"/>
    <property type="match status" value="2"/>
</dbReference>
<evidence type="ECO:0000256" key="5">
    <source>
        <dbReference type="SAM" id="MobiDB-lite"/>
    </source>
</evidence>
<feature type="compositionally biased region" description="Basic and acidic residues" evidence="5">
    <location>
        <begin position="26"/>
        <end position="42"/>
    </location>
</feature>
<dbReference type="Pfam" id="PF24895">
    <property type="entry name" value="SIDD_N"/>
    <property type="match status" value="1"/>
</dbReference>
<keyword evidence="2" id="KW-0597">Phosphoprotein</keyword>
<dbReference type="GO" id="GO:0016874">
    <property type="term" value="F:ligase activity"/>
    <property type="evidence" value="ECO:0007669"/>
    <property type="project" value="UniProtKB-KW"/>
</dbReference>
<evidence type="ECO:0000259" key="6">
    <source>
        <dbReference type="PROSITE" id="PS50075"/>
    </source>
</evidence>
<dbReference type="InterPro" id="IPR001242">
    <property type="entry name" value="Condensation_dom"/>
</dbReference>
<dbReference type="Gene3D" id="3.30.300.30">
    <property type="match status" value="2"/>
</dbReference>
<reference evidence="7" key="2">
    <citation type="submission" date="2023-06" db="EMBL/GenBank/DDBJ databases">
        <authorList>
            <consortium name="Lawrence Berkeley National Laboratory"/>
            <person name="Mondo S.J."/>
            <person name="Hensen N."/>
            <person name="Bonometti L."/>
            <person name="Westerberg I."/>
            <person name="Brannstrom I.O."/>
            <person name="Guillou S."/>
            <person name="Cros-Aarteil S."/>
            <person name="Calhoun S."/>
            <person name="Haridas S."/>
            <person name="Kuo A."/>
            <person name="Pangilinan J."/>
            <person name="Riley R."/>
            <person name="Labutti K."/>
            <person name="Andreopoulos B."/>
            <person name="Lipzen A."/>
            <person name="Chen C."/>
            <person name="Yanf M."/>
            <person name="Daum C."/>
            <person name="Ng V."/>
            <person name="Clum A."/>
            <person name="Steindorff A."/>
            <person name="Ohm R."/>
            <person name="Martin F."/>
            <person name="Silar P."/>
            <person name="Natvig D."/>
            <person name="Lalanne C."/>
            <person name="Gautier V."/>
            <person name="Ament-Velasquez S.L."/>
            <person name="Kruys A."/>
            <person name="Hutchinson M.I."/>
            <person name="Powell A.J."/>
            <person name="Barry K."/>
            <person name="Miller A.N."/>
            <person name="Grigoriev I.V."/>
            <person name="Debuchy R."/>
            <person name="Gladieux P."/>
            <person name="Thoren M.H."/>
            <person name="Johannesson H."/>
        </authorList>
    </citation>
    <scope>NUCLEOTIDE SEQUENCE</scope>
    <source>
        <strain evidence="7">PSN324</strain>
    </source>
</reference>
<dbReference type="InterPro" id="IPR020806">
    <property type="entry name" value="PKS_PP-bd"/>
</dbReference>
<keyword evidence="8" id="KW-1185">Reference proteome</keyword>
<feature type="region of interest" description="Disordered" evidence="5">
    <location>
        <begin position="808"/>
        <end position="829"/>
    </location>
</feature>
<dbReference type="PROSITE" id="PS50075">
    <property type="entry name" value="CARRIER"/>
    <property type="match status" value="2"/>
</dbReference>
<dbReference type="PANTHER" id="PTHR45527:SF3">
    <property type="entry name" value="SIDEROPHORE SYNTHETASE (EUROFUNG)"/>
    <property type="match status" value="1"/>
</dbReference>
<accession>A0AAV9HIA1</accession>
<dbReference type="EMBL" id="MU865026">
    <property type="protein sequence ID" value="KAK4459840.1"/>
    <property type="molecule type" value="Genomic_DNA"/>
</dbReference>
<dbReference type="FunFam" id="1.10.1200.10:FF:000005">
    <property type="entry name" value="Nonribosomal peptide synthetase 1"/>
    <property type="match status" value="2"/>
</dbReference>
<dbReference type="Gene3D" id="3.30.559.10">
    <property type="entry name" value="Chloramphenicol acetyltransferase-like domain"/>
    <property type="match status" value="2"/>
</dbReference>
<dbReference type="InterPro" id="IPR009081">
    <property type="entry name" value="PP-bd_ACP"/>
</dbReference>
<dbReference type="SUPFAM" id="SSF47336">
    <property type="entry name" value="ACP-like"/>
    <property type="match status" value="2"/>
</dbReference>
<evidence type="ECO:0000313" key="8">
    <source>
        <dbReference type="Proteomes" id="UP001321749"/>
    </source>
</evidence>
<organism evidence="7 8">
    <name type="scientific">Cladorrhinum samala</name>
    <dbReference type="NCBI Taxonomy" id="585594"/>
    <lineage>
        <taxon>Eukaryota</taxon>
        <taxon>Fungi</taxon>
        <taxon>Dikarya</taxon>
        <taxon>Ascomycota</taxon>
        <taxon>Pezizomycotina</taxon>
        <taxon>Sordariomycetes</taxon>
        <taxon>Sordariomycetidae</taxon>
        <taxon>Sordariales</taxon>
        <taxon>Podosporaceae</taxon>
        <taxon>Cladorrhinum</taxon>
    </lineage>
</organism>
<dbReference type="NCBIfam" id="TIGR01733">
    <property type="entry name" value="AA-adenyl-dom"/>
    <property type="match status" value="1"/>
</dbReference>
<dbReference type="SMART" id="SM00823">
    <property type="entry name" value="PKS_PP"/>
    <property type="match status" value="2"/>
</dbReference>
<dbReference type="Gene3D" id="3.40.50.12780">
    <property type="entry name" value="N-terminal domain of ligase-like"/>
    <property type="match status" value="1"/>
</dbReference>
<sequence>MGNSVSRVKLKVHRPRHGRLKLRSTQVDKARGPIHPPTKEVELSVPSTSQSDGGLGDEWKTFDVPDVASDATSTPTGLREDVLLLAWLIVLLRTREDSQASFDWVYKSIIAANEIKDDKPANASLSTDRVLASGLQTKITDALTPISQHINAQRSVFCASPGHTPISLVLSTGALCQASEVRNDHHEPVLHLETRLHNGLLAVRSTYRSKGVEQFAVAHYIDGLIETIRFCISSPTSCIQECLEPLPHDLDAIWKWNHLLPPTHDFCMHDLVSERARQFPQKVAIDSWDGTLTYDQIDRYSSSLAQSLVQKSGVGLHDFVPICFEKSRWTAVAVLAVMKAGATMVLMDPTLPLARLQNMAAQVDAKSMIASLNQEGLARSILPHGKVVVLGPTNFPPDGTQTPPPEPLPNVPTSALMYIIFTSGSTGTPKGVKISHQTYTSSAIPRAKAVGYSETSRVLDFASYAFDVSIDSMLLTLGNGGCLCIPSDQDRLNDINGVIRNMKINYAGITPSMARILDLDVISSLTGGLGLGGEAVSARDAALWGQHARIVIGYGPCECTIGCTINSSAATPAGRDYITIGPGNGAAIWIVNPDDHEKLVPVGAVGEILVEGPIVGQGYLNDPEKTAAAFIHDPSWLSAGHRGDLHPGRKGRLYKTGDLGRYAPDGSGEIVFVGRKDTQVKLRGQRVELGEIESQLKARLPTDVNVIAEVIVPGGSSAGGPPTLVAFISSQPANKEYGRDAALESVELPGELSKALSEADTDLAKVLPRYMVPTAYIPVNYMPTLISGKTDRKRLRLFGAEVSLRELQLNQANPSPNGNPDNEDSNREMTDMEQHLRDAWALILKLPSPDIIRINDNFFALGGDSLAAMKLVTLCRERGLNLSVTNTFANPTLSAMAKVISICEDVSQIDTVNRPPFSLVSEPLESALIEASQICGTEKALIEDLYPCTPTQESLFTFSLKSSEPYIAQRVARIPNHVDTETWKAAWETVIMATPILRTRLVQLNNNPSLLQVVVRETIDWKNSTNLGQYLKDDRNEKMVLGLSLARYAIVSDVQGGRYMVWTIHHAVYDGWSEPLLLHHVRDVLLREGQIPGGARTSSSMGDFVKYVINTDQSAMHEFWRKELEGAIGPQFPARPSRDFLPAPDTILEHIIPIGSITSNAKMPFTSATLIRAAWAIVASQHSGNDDVVFGETLTGRDIPLEGVESIAGPLIATVPVRVRINRASTVESYLMAVQQAILSRTPYQHMGMQNIRKVSRDAQYACEAPAGLVIQPEPDYLEIGNDLGFELGDVVREAIHFNPYSLMLACGIQKGGASVRVCASFDSSLIKVTRMQRILVQLEVACEQLSKNLSKRIDQITTWLPETELNKIWGWNRVPPLGWEEASRTVRADKRTKQGSVYPRMANPWVCDARNPGSLAPIGCAGELWLEGGFNPGGHAIDSPTWLMSGSSEVSGRAGKVHSTGDIVELRDDGTLLFLGRKEDMHHQTDLLDFECRLAAFLGSSILAAAALTPKKELVVFVQKPAEVPANIANILPEPKVVDSFGVTICANASGSLLVTLKRLDKFIQNTLASHMVPSAYIIVDRLPTDKENQVCRRLLAQVASGISHNTLDQIRQGFRAAWNDTTSAEKEAAQLSGPEAILRAFWARTLGISPSQIDLDDNFFRLGGDSVLAMKLVSSLRTEGHGMTVADIFRFMRLGDAAKALKVNQFAVQPPAPQRLPSHEPFSMLPGGSLDSEMFLTEFVRPQLASPDWSIQDVYPVTDSQALDVRGTIHAPRTSVQYTVLYFDKDHVDHKKLASACQELVKAHDILRTVFVEHQGSFLQVILKQLDDFVIQSTSVSTDSKRSLQQVVEEFCTAHIGSNDNYRLGAPFLSMSLLSAAQRQSCLVLGLSHAQYDGVSLPKLLEDLNKLYSSQQISPGMLPFSSYIRQVTQCDATRAQKYWTDLLAGSSLSVIGKPNPGSKAVFKSSPVDTAILPPLASLGSFTTATILTCAWAVVVARRLQSLDVTFGNITSGRGGMELEGIAQGPCYQFTPVRVVFESSWGWEDLLSFVQGQITESMEFDWYGFRRIREGLCGAWGDEVGARFYGSVVHSQGVVEEGEDEMEFGVGGRKCKVGILNPDGEAGWPIKIVSFERGGRTWFGVLGEEEEGTGFVEGVLEEVKGVLGEMVEGLGVEESGKAKGKILF</sequence>
<feature type="region of interest" description="Disordered" evidence="5">
    <location>
        <begin position="26"/>
        <end position="57"/>
    </location>
</feature>
<dbReference type="SUPFAM" id="SSF52777">
    <property type="entry name" value="CoA-dependent acyltransferases"/>
    <property type="match status" value="4"/>
</dbReference>
<reference evidence="7" key="1">
    <citation type="journal article" date="2023" name="Mol. Phylogenet. Evol.">
        <title>Genome-scale phylogeny and comparative genomics of the fungal order Sordariales.</title>
        <authorList>
            <person name="Hensen N."/>
            <person name="Bonometti L."/>
            <person name="Westerberg I."/>
            <person name="Brannstrom I.O."/>
            <person name="Guillou S."/>
            <person name="Cros-Aarteil S."/>
            <person name="Calhoun S."/>
            <person name="Haridas S."/>
            <person name="Kuo A."/>
            <person name="Mondo S."/>
            <person name="Pangilinan J."/>
            <person name="Riley R."/>
            <person name="LaButti K."/>
            <person name="Andreopoulos B."/>
            <person name="Lipzen A."/>
            <person name="Chen C."/>
            <person name="Yan M."/>
            <person name="Daum C."/>
            <person name="Ng V."/>
            <person name="Clum A."/>
            <person name="Steindorff A."/>
            <person name="Ohm R.A."/>
            <person name="Martin F."/>
            <person name="Silar P."/>
            <person name="Natvig D.O."/>
            <person name="Lalanne C."/>
            <person name="Gautier V."/>
            <person name="Ament-Velasquez S.L."/>
            <person name="Kruys A."/>
            <person name="Hutchinson M.I."/>
            <person name="Powell A.J."/>
            <person name="Barry K."/>
            <person name="Miller A.N."/>
            <person name="Grigoriev I.V."/>
            <person name="Debuchy R."/>
            <person name="Gladieux P."/>
            <person name="Hiltunen Thoren M."/>
            <person name="Johannesson H."/>
        </authorList>
    </citation>
    <scope>NUCLEOTIDE SEQUENCE</scope>
    <source>
        <strain evidence="7">PSN324</strain>
    </source>
</reference>